<evidence type="ECO:0000313" key="8">
    <source>
        <dbReference type="Proteomes" id="UP000701801"/>
    </source>
</evidence>
<dbReference type="EMBL" id="CAJVRM010000726">
    <property type="protein sequence ID" value="CAG8983367.1"/>
    <property type="molecule type" value="Genomic_DNA"/>
</dbReference>
<name>A0A9N9M101_9HELO</name>
<comment type="similarity">
    <text evidence="1 4">Belongs to the glycosyl hydrolase 5 (cellulase A) family.</text>
</comment>
<keyword evidence="8" id="KW-1185">Reference proteome</keyword>
<dbReference type="InterPro" id="IPR001547">
    <property type="entry name" value="Glyco_hydro_5"/>
</dbReference>
<proteinExistence type="inferred from homology"/>
<dbReference type="Gene3D" id="3.20.20.80">
    <property type="entry name" value="Glycosidases"/>
    <property type="match status" value="1"/>
</dbReference>
<evidence type="ECO:0000256" key="5">
    <source>
        <dbReference type="SAM" id="SignalP"/>
    </source>
</evidence>
<evidence type="ECO:0000313" key="7">
    <source>
        <dbReference type="EMBL" id="CAG8983367.1"/>
    </source>
</evidence>
<dbReference type="OrthoDB" id="428177at2759"/>
<evidence type="ECO:0000256" key="1">
    <source>
        <dbReference type="ARBA" id="ARBA00005641"/>
    </source>
</evidence>
<dbReference type="InterPro" id="IPR017853">
    <property type="entry name" value="GH"/>
</dbReference>
<gene>
    <name evidence="7" type="ORF">HYALB_00000534</name>
</gene>
<accession>A0A9N9M101</accession>
<evidence type="ECO:0000259" key="6">
    <source>
        <dbReference type="Pfam" id="PF00150"/>
    </source>
</evidence>
<keyword evidence="5" id="KW-0732">Signal</keyword>
<sequence length="355" mass="38746">MKLSLSLVLGLGGLCLNASVIERRGSTSWAGTNNYYIHGLSAEEQTSYINALKGFETKVIRLWVTGTSDGRAKSSKTFNVPQYETTIGTYVPETLDALDKVLKQLHDADIKAIISPHDANLLPPAGADKGSVTAKGQYDNRLASILNYKSKAFGGKAWKDPSEVILAFDIQNEPMIASKEKLQNNDPDDWICGRAGNMRKVMANSSVKISTGGLGGSEYSGHELNLIDKALNCQAIDLIAIHGYMTQASQWAPYMPELSNKAAQKGKLVFVEEWGVGSDSSYDSVAKQAAVFTDAGVPWMYWQIIPGKSSPANPSMRAAAANAVIAVYPARLMKRLRWVSRVSERISRLSWARRI</sequence>
<organism evidence="7 8">
    <name type="scientific">Hymenoscyphus albidus</name>
    <dbReference type="NCBI Taxonomy" id="595503"/>
    <lineage>
        <taxon>Eukaryota</taxon>
        <taxon>Fungi</taxon>
        <taxon>Dikarya</taxon>
        <taxon>Ascomycota</taxon>
        <taxon>Pezizomycotina</taxon>
        <taxon>Leotiomycetes</taxon>
        <taxon>Helotiales</taxon>
        <taxon>Helotiaceae</taxon>
        <taxon>Hymenoscyphus</taxon>
    </lineage>
</organism>
<feature type="signal peptide" evidence="5">
    <location>
        <begin position="1"/>
        <end position="18"/>
    </location>
</feature>
<dbReference type="GO" id="GO:0004553">
    <property type="term" value="F:hydrolase activity, hydrolyzing O-glycosyl compounds"/>
    <property type="evidence" value="ECO:0007669"/>
    <property type="project" value="InterPro"/>
</dbReference>
<feature type="chain" id="PRO_5040397918" description="Glycoside hydrolase family 5 domain-containing protein" evidence="5">
    <location>
        <begin position="19"/>
        <end position="355"/>
    </location>
</feature>
<evidence type="ECO:0000256" key="3">
    <source>
        <dbReference type="ARBA" id="ARBA00023295"/>
    </source>
</evidence>
<dbReference type="GO" id="GO:0000272">
    <property type="term" value="P:polysaccharide catabolic process"/>
    <property type="evidence" value="ECO:0007669"/>
    <property type="project" value="InterPro"/>
</dbReference>
<evidence type="ECO:0000256" key="2">
    <source>
        <dbReference type="ARBA" id="ARBA00022801"/>
    </source>
</evidence>
<feature type="domain" description="Glycoside hydrolase family 5" evidence="6">
    <location>
        <begin position="29"/>
        <end position="304"/>
    </location>
</feature>
<keyword evidence="3 4" id="KW-0326">Glycosidase</keyword>
<dbReference type="AlphaFoldDB" id="A0A9N9M101"/>
<evidence type="ECO:0000256" key="4">
    <source>
        <dbReference type="RuleBase" id="RU361153"/>
    </source>
</evidence>
<keyword evidence="2 4" id="KW-0378">Hydrolase</keyword>
<dbReference type="SUPFAM" id="SSF51445">
    <property type="entry name" value="(Trans)glycosidases"/>
    <property type="match status" value="1"/>
</dbReference>
<comment type="caution">
    <text evidence="7">The sequence shown here is derived from an EMBL/GenBank/DDBJ whole genome shotgun (WGS) entry which is preliminary data.</text>
</comment>
<reference evidence="7" key="1">
    <citation type="submission" date="2021-07" db="EMBL/GenBank/DDBJ databases">
        <authorList>
            <person name="Durling M."/>
        </authorList>
    </citation>
    <scope>NUCLEOTIDE SEQUENCE</scope>
</reference>
<protein>
    <recommendedName>
        <fullName evidence="6">Glycoside hydrolase family 5 domain-containing protein</fullName>
    </recommendedName>
</protein>
<dbReference type="Proteomes" id="UP000701801">
    <property type="component" value="Unassembled WGS sequence"/>
</dbReference>
<dbReference type="Pfam" id="PF00150">
    <property type="entry name" value="Cellulase"/>
    <property type="match status" value="1"/>
</dbReference>